<proteinExistence type="predicted"/>
<dbReference type="SUPFAM" id="SSF52540">
    <property type="entry name" value="P-loop containing nucleoside triphosphate hydrolases"/>
    <property type="match status" value="1"/>
</dbReference>
<evidence type="ECO:0000313" key="3">
    <source>
        <dbReference type="EMBL" id="RKP08657.1"/>
    </source>
</evidence>
<dbReference type="InterPro" id="IPR027417">
    <property type="entry name" value="P-loop_NTPase"/>
</dbReference>
<evidence type="ECO:0008006" key="5">
    <source>
        <dbReference type="Google" id="ProtNLM"/>
    </source>
</evidence>
<keyword evidence="1" id="KW-0175">Coiled coil</keyword>
<keyword evidence="4" id="KW-1185">Reference proteome</keyword>
<feature type="coiled-coil region" evidence="1">
    <location>
        <begin position="288"/>
        <end position="365"/>
    </location>
</feature>
<feature type="compositionally biased region" description="Basic residues" evidence="2">
    <location>
        <begin position="581"/>
        <end position="592"/>
    </location>
</feature>
<gene>
    <name evidence="3" type="ORF">THASP1DRAFT_29554</name>
</gene>
<feature type="compositionally biased region" description="Polar residues" evidence="2">
    <location>
        <begin position="624"/>
        <end position="635"/>
    </location>
</feature>
<dbReference type="OrthoDB" id="5583791at2759"/>
<sequence>MNVEYAKTYALLHLAQPGADNGNDSLPAALQRSADGAAVIVKAEGEGKEESLFAVDRCVDAADKQDNSLEQHVAKLVAELVKGTNASIYSMSVNYLGLTDTHCVNMTTGADVDVKRLRTDGIMRHYQKMRSCEALRALLQRGCSRPSLLTIRVEIYGESMATGYLHIVDMGTSHFHPSGALEQHDCMYPFTKTFQTFAKIVQFMASPSFTGHMPVEHSTLTELTVGIGYSTTFIMHFEASRFAMNSETVTALKFAEVARKIRCYVMRGKLDPRILRYKEGYINAHRDAQNVFKKMKEAKKDLETITAENAAQLEREEDNTKRWMSQVKALKAKIDAEARCTSIFNKRLEDERDMLRSRLQTLEIDSKVEMAGLETENALLHEEIRRISVQLSMMDYDKDELDIKATHHRRLAEKARKNAHDALLEQKALTSNTMLADNRIHELQQECATLQQKYESLLGQVHEKEAALAQQIERATVEAQSTLAVQEQVHQLRSELQKIREERDEALERVQDDSAVQLLQAKVDKFRSQLQEAVEHAADCQIELTRERGTFEAEKRRLQKELDEALAAQTSSAVSEEKPAPRAKKATRSRARTAKEPTEKQQTSSVDATNVAVEQAELEALSSAPENGPSTQTEADNVAPVAEQTVPTARASKRTKKKPAASSTRSRKRPTPSAPLVEEPAAAASTLETCEPAAPLTLADLGDTADPPADAGKKRRRLLGNRGMALTSSTYETTASEPPTGTVSTKMPGIRIGFTLGKKRPA</sequence>
<dbReference type="Proteomes" id="UP000271241">
    <property type="component" value="Unassembled WGS sequence"/>
</dbReference>
<feature type="compositionally biased region" description="Polar residues" evidence="2">
    <location>
        <begin position="726"/>
        <end position="745"/>
    </location>
</feature>
<reference evidence="4" key="1">
    <citation type="journal article" date="2018" name="Nat. Microbiol.">
        <title>Leveraging single-cell genomics to expand the fungal tree of life.</title>
        <authorList>
            <person name="Ahrendt S.R."/>
            <person name="Quandt C.A."/>
            <person name="Ciobanu D."/>
            <person name="Clum A."/>
            <person name="Salamov A."/>
            <person name="Andreopoulos B."/>
            <person name="Cheng J.F."/>
            <person name="Woyke T."/>
            <person name="Pelin A."/>
            <person name="Henrissat B."/>
            <person name="Reynolds N.K."/>
            <person name="Benny G.L."/>
            <person name="Smith M.E."/>
            <person name="James T.Y."/>
            <person name="Grigoriev I.V."/>
        </authorList>
    </citation>
    <scope>NUCLEOTIDE SEQUENCE [LARGE SCALE GENOMIC DNA]</scope>
    <source>
        <strain evidence="4">RSA 1356</strain>
    </source>
</reference>
<organism evidence="3 4">
    <name type="scientific">Thamnocephalis sphaerospora</name>
    <dbReference type="NCBI Taxonomy" id="78915"/>
    <lineage>
        <taxon>Eukaryota</taxon>
        <taxon>Fungi</taxon>
        <taxon>Fungi incertae sedis</taxon>
        <taxon>Zoopagomycota</taxon>
        <taxon>Zoopagomycotina</taxon>
        <taxon>Zoopagomycetes</taxon>
        <taxon>Zoopagales</taxon>
        <taxon>Sigmoideomycetaceae</taxon>
        <taxon>Thamnocephalis</taxon>
    </lineage>
</organism>
<dbReference type="AlphaFoldDB" id="A0A4P9XRD8"/>
<dbReference type="STRING" id="78915.A0A4P9XRD8"/>
<feature type="compositionally biased region" description="Basic residues" evidence="2">
    <location>
        <begin position="651"/>
        <end position="670"/>
    </location>
</feature>
<feature type="region of interest" description="Disordered" evidence="2">
    <location>
        <begin position="567"/>
        <end position="749"/>
    </location>
</feature>
<evidence type="ECO:0000256" key="2">
    <source>
        <dbReference type="SAM" id="MobiDB-lite"/>
    </source>
</evidence>
<name>A0A4P9XRD8_9FUNG</name>
<dbReference type="EMBL" id="KZ992581">
    <property type="protein sequence ID" value="RKP08657.1"/>
    <property type="molecule type" value="Genomic_DNA"/>
</dbReference>
<evidence type="ECO:0000256" key="1">
    <source>
        <dbReference type="SAM" id="Coils"/>
    </source>
</evidence>
<accession>A0A4P9XRD8</accession>
<protein>
    <recommendedName>
        <fullName evidence="5">Kinesin motor domain-containing protein</fullName>
    </recommendedName>
</protein>
<evidence type="ECO:0000313" key="4">
    <source>
        <dbReference type="Proteomes" id="UP000271241"/>
    </source>
</evidence>